<evidence type="ECO:0000313" key="4">
    <source>
        <dbReference type="EMBL" id="MEW6953980.1"/>
    </source>
</evidence>
<accession>A0A0M4K6G1</accession>
<dbReference type="OrthoDB" id="9794876at2"/>
<dbReference type="STRING" id="1661.CQ11_02040"/>
<dbReference type="PANTHER" id="PTHR34039">
    <property type="entry name" value="UPF0102 PROTEIN YRAN"/>
    <property type="match status" value="1"/>
</dbReference>
<dbReference type="NCBIfam" id="NF009154">
    <property type="entry name" value="PRK12497.3-3"/>
    <property type="match status" value="1"/>
</dbReference>
<gene>
    <name evidence="3" type="ORF">EBQ10_10935</name>
    <name evidence="4" type="ORF">V3M73_02945</name>
</gene>
<reference evidence="3 5" key="1">
    <citation type="submission" date="2018-11" db="EMBL/GenBank/DDBJ databases">
        <title>Multidrug-resistant genes are associated with an 42-kb island TGI1 carrying a complex class 1 integron in a Trueperella pyogenes.</title>
        <authorList>
            <person name="Dong W."/>
        </authorList>
    </citation>
    <scope>NUCLEOTIDE SEQUENCE [LARGE SCALE GENOMIC DNA]</scope>
    <source>
        <strain evidence="3 5">TP4</strain>
    </source>
</reference>
<dbReference type="RefSeq" id="WP_038101659.1">
    <property type="nucleotide sequence ID" value="NZ_CP007519.1"/>
</dbReference>
<dbReference type="Gene3D" id="3.40.1350.10">
    <property type="match status" value="1"/>
</dbReference>
<dbReference type="InterPro" id="IPR011856">
    <property type="entry name" value="tRNA_endonuc-like_dom_sf"/>
</dbReference>
<evidence type="ECO:0000313" key="3">
    <source>
        <dbReference type="EMBL" id="AZR07746.1"/>
    </source>
</evidence>
<dbReference type="CDD" id="cd20736">
    <property type="entry name" value="PoNe_Nuclease"/>
    <property type="match status" value="1"/>
</dbReference>
<dbReference type="Proteomes" id="UP000275951">
    <property type="component" value="Chromosome"/>
</dbReference>
<organism evidence="3 5">
    <name type="scientific">Trueperella pyogenes</name>
    <dbReference type="NCBI Taxonomy" id="1661"/>
    <lineage>
        <taxon>Bacteria</taxon>
        <taxon>Bacillati</taxon>
        <taxon>Actinomycetota</taxon>
        <taxon>Actinomycetes</taxon>
        <taxon>Actinomycetales</taxon>
        <taxon>Actinomycetaceae</taxon>
        <taxon>Trueperella</taxon>
    </lineage>
</organism>
<evidence type="ECO:0000256" key="2">
    <source>
        <dbReference type="HAMAP-Rule" id="MF_00048"/>
    </source>
</evidence>
<dbReference type="HAMAP" id="MF_00048">
    <property type="entry name" value="UPF0102"/>
    <property type="match status" value="1"/>
</dbReference>
<dbReference type="EMBL" id="JBAGNM010000002">
    <property type="protein sequence ID" value="MEW6953980.1"/>
    <property type="molecule type" value="Genomic_DNA"/>
</dbReference>
<dbReference type="GO" id="GO:0003676">
    <property type="term" value="F:nucleic acid binding"/>
    <property type="evidence" value="ECO:0007669"/>
    <property type="project" value="InterPro"/>
</dbReference>
<dbReference type="InterPro" id="IPR011335">
    <property type="entry name" value="Restrct_endonuc-II-like"/>
</dbReference>
<comment type="similarity">
    <text evidence="1 2">Belongs to the UPF0102 family.</text>
</comment>
<sequence>MMTRNEIGAWGEELAATHVKHQGWAVLDRNWRTRGGELDIVAFDPQRNAIVAIEVKTRTSHRAGTPAESVTPAKVTRIKSLLLQWLVAHGSFAAQITVDVIAVDIVGQSHSLSHLKDVAS</sequence>
<evidence type="ECO:0000313" key="6">
    <source>
        <dbReference type="Proteomes" id="UP001555100"/>
    </source>
</evidence>
<keyword evidence="6" id="KW-1185">Reference proteome</keyword>
<dbReference type="EMBL" id="CP033905">
    <property type="protein sequence ID" value="AZR07746.1"/>
    <property type="molecule type" value="Genomic_DNA"/>
</dbReference>
<reference evidence="4 6" key="2">
    <citation type="submission" date="2024-01" db="EMBL/GenBank/DDBJ databases">
        <title>Genomic analysis and antimicrobial resistance profiles of Trueperella pyogenes isolated from domestic and wild animals.</title>
        <authorList>
            <person name="Magossi G."/>
            <person name="Gzyl K.E."/>
            <person name="Holman D.B."/>
            <person name="Amat S."/>
        </authorList>
    </citation>
    <scope>NUCLEOTIDE SEQUENCE [LARGE SCALE GENOMIC DNA]</scope>
    <source>
        <strain evidence="4 6">1494</strain>
    </source>
</reference>
<evidence type="ECO:0000256" key="1">
    <source>
        <dbReference type="ARBA" id="ARBA00006738"/>
    </source>
</evidence>
<proteinExistence type="inferred from homology"/>
<dbReference type="InterPro" id="IPR003509">
    <property type="entry name" value="UPF0102_YraN-like"/>
</dbReference>
<name>A0A0M4K6G1_9ACTO</name>
<dbReference type="PANTHER" id="PTHR34039:SF1">
    <property type="entry name" value="UPF0102 PROTEIN YRAN"/>
    <property type="match status" value="1"/>
</dbReference>
<evidence type="ECO:0000313" key="5">
    <source>
        <dbReference type="Proteomes" id="UP000275951"/>
    </source>
</evidence>
<dbReference type="GeneID" id="97532336"/>
<dbReference type="SUPFAM" id="SSF52980">
    <property type="entry name" value="Restriction endonuclease-like"/>
    <property type="match status" value="1"/>
</dbReference>
<dbReference type="Proteomes" id="UP001555100">
    <property type="component" value="Unassembled WGS sequence"/>
</dbReference>
<dbReference type="Pfam" id="PF02021">
    <property type="entry name" value="UPF0102"/>
    <property type="match status" value="1"/>
</dbReference>
<protein>
    <recommendedName>
        <fullName evidence="2">UPF0102 protein EBQ10_10935</fullName>
    </recommendedName>
</protein>
<dbReference type="AlphaFoldDB" id="A0A0M4K6G1"/>